<evidence type="ECO:0000313" key="3">
    <source>
        <dbReference type="Proteomes" id="UP000269271"/>
    </source>
</evidence>
<dbReference type="InterPro" id="IPR019670">
    <property type="entry name" value="DUF2523"/>
</dbReference>
<protein>
    <submittedName>
        <fullName evidence="2">DUF2523 domain-containing protein</fullName>
    </submittedName>
</protein>
<gene>
    <name evidence="2" type="ORF">DF037_29565</name>
</gene>
<comment type="caution">
    <text evidence="2">The sequence shown here is derived from an EMBL/GenBank/DDBJ whole genome shotgun (WGS) entry which is preliminary data.</text>
</comment>
<organism evidence="2 3">
    <name type="scientific">Burkholderia contaminans</name>
    <dbReference type="NCBI Taxonomy" id="488447"/>
    <lineage>
        <taxon>Bacteria</taxon>
        <taxon>Pseudomonadati</taxon>
        <taxon>Pseudomonadota</taxon>
        <taxon>Betaproteobacteria</taxon>
        <taxon>Burkholderiales</taxon>
        <taxon>Burkholderiaceae</taxon>
        <taxon>Burkholderia</taxon>
        <taxon>Burkholderia cepacia complex</taxon>
    </lineage>
</organism>
<name>A0A3N8QRL5_9BURK</name>
<evidence type="ECO:0000313" key="2">
    <source>
        <dbReference type="EMBL" id="RQT21906.1"/>
    </source>
</evidence>
<reference evidence="2 3" key="1">
    <citation type="submission" date="2018-08" db="EMBL/GenBank/DDBJ databases">
        <title>Comparative analysis of Burkholderia isolates from Puerto Rico.</title>
        <authorList>
            <person name="Hall C."/>
            <person name="Sahl J."/>
            <person name="Wagner D."/>
        </authorList>
    </citation>
    <scope>NUCLEOTIDE SEQUENCE [LARGE SCALE GENOMIC DNA]</scope>
    <source>
        <strain evidence="2 3">Bp9001</strain>
    </source>
</reference>
<keyword evidence="1" id="KW-0472">Membrane</keyword>
<proteinExistence type="predicted"/>
<keyword evidence="1" id="KW-1133">Transmembrane helix</keyword>
<evidence type="ECO:0000256" key="1">
    <source>
        <dbReference type="SAM" id="Phobius"/>
    </source>
</evidence>
<dbReference type="EMBL" id="QTQX01000023">
    <property type="protein sequence ID" value="RQT21906.1"/>
    <property type="molecule type" value="Genomic_DNA"/>
</dbReference>
<keyword evidence="1" id="KW-0812">Transmembrane</keyword>
<dbReference type="Proteomes" id="UP000269271">
    <property type="component" value="Unassembled WGS sequence"/>
</dbReference>
<feature type="transmembrane region" description="Helical" evidence="1">
    <location>
        <begin position="12"/>
        <end position="34"/>
    </location>
</feature>
<dbReference type="AlphaFoldDB" id="A0A3N8QRL5"/>
<dbReference type="RefSeq" id="WP_124619396.1">
    <property type="nucleotide sequence ID" value="NZ_JAPQZI010000017.1"/>
</dbReference>
<feature type="transmembrane region" description="Helical" evidence="1">
    <location>
        <begin position="46"/>
        <end position="67"/>
    </location>
</feature>
<accession>A0A3N8QRL5</accession>
<sequence>MYPILMSAVWSALSWLFRSVLIKFVFYFALYFFVTEAASYLQGQGILPTAASLSQAFGAVGSGVWYFLDLCSVSYGMPLVIAAYGARFVIRRIPLIG</sequence>
<dbReference type="Pfam" id="PF10734">
    <property type="entry name" value="DUF2523"/>
    <property type="match status" value="1"/>
</dbReference>
<feature type="transmembrane region" description="Helical" evidence="1">
    <location>
        <begin position="73"/>
        <end position="90"/>
    </location>
</feature>